<dbReference type="Pfam" id="PF01638">
    <property type="entry name" value="HxlR"/>
    <property type="match status" value="1"/>
</dbReference>
<reference evidence="6 7" key="1">
    <citation type="submission" date="2023-06" db="EMBL/GenBank/DDBJ databases">
        <authorList>
            <person name="Oyuntsetseg B."/>
            <person name="Kim S.B."/>
        </authorList>
    </citation>
    <scope>NUCLEOTIDE SEQUENCE [LARGE SCALE GENOMIC DNA]</scope>
    <source>
        <strain evidence="6 7">2-2</strain>
    </source>
</reference>
<organism evidence="6 7">
    <name type="scientific">Amycolatopsis nalaikhensis</name>
    <dbReference type="NCBI Taxonomy" id="715472"/>
    <lineage>
        <taxon>Bacteria</taxon>
        <taxon>Bacillati</taxon>
        <taxon>Actinomycetota</taxon>
        <taxon>Actinomycetes</taxon>
        <taxon>Pseudonocardiales</taxon>
        <taxon>Pseudonocardiaceae</taxon>
        <taxon>Amycolatopsis</taxon>
    </lineage>
</organism>
<sequence>MVTGGARYLQRARDLRHLLNGEWISHILVALSGGPLHYKELYTAVRESSKAFDPWTGSEHPIPRRTLGRTLRRLETAGLVLRHEERVFPRSVVYSLTPAATKLLVSVRPLIDWAEEHLDLIERLQKAQAAKKGRKHADDEPPDDDLLDWLDDRGHPPFGQLAAALPAADGRVPRR</sequence>
<keyword evidence="3" id="KW-0804">Transcription</keyword>
<gene>
    <name evidence="6" type="ORF">QP939_04170</name>
</gene>
<evidence type="ECO:0000256" key="3">
    <source>
        <dbReference type="ARBA" id="ARBA00023163"/>
    </source>
</evidence>
<keyword evidence="7" id="KW-1185">Reference proteome</keyword>
<feature type="compositionally biased region" description="Acidic residues" evidence="4">
    <location>
        <begin position="140"/>
        <end position="149"/>
    </location>
</feature>
<feature type="domain" description="HTH hxlR-type" evidence="5">
    <location>
        <begin position="9"/>
        <end position="122"/>
    </location>
</feature>
<dbReference type="EMBL" id="CP127173">
    <property type="protein sequence ID" value="WIV57886.1"/>
    <property type="molecule type" value="Genomic_DNA"/>
</dbReference>
<keyword evidence="2" id="KW-0238">DNA-binding</keyword>
<proteinExistence type="predicted"/>
<dbReference type="RefSeq" id="WP_285455205.1">
    <property type="nucleotide sequence ID" value="NZ_CP127173.1"/>
</dbReference>
<dbReference type="SUPFAM" id="SSF46785">
    <property type="entry name" value="Winged helix' DNA-binding domain"/>
    <property type="match status" value="1"/>
</dbReference>
<dbReference type="InterPro" id="IPR002577">
    <property type="entry name" value="HTH_HxlR"/>
</dbReference>
<evidence type="ECO:0000256" key="4">
    <source>
        <dbReference type="SAM" id="MobiDB-lite"/>
    </source>
</evidence>
<dbReference type="PANTHER" id="PTHR33204">
    <property type="entry name" value="TRANSCRIPTIONAL REGULATOR, MARR FAMILY"/>
    <property type="match status" value="1"/>
</dbReference>
<keyword evidence="1" id="KW-0805">Transcription regulation</keyword>
<dbReference type="PANTHER" id="PTHR33204:SF37">
    <property type="entry name" value="HTH-TYPE TRANSCRIPTIONAL REGULATOR YODB"/>
    <property type="match status" value="1"/>
</dbReference>
<dbReference type="Gene3D" id="1.10.10.10">
    <property type="entry name" value="Winged helix-like DNA-binding domain superfamily/Winged helix DNA-binding domain"/>
    <property type="match status" value="1"/>
</dbReference>
<dbReference type="Proteomes" id="UP001227101">
    <property type="component" value="Chromosome"/>
</dbReference>
<name>A0ABY8XQL2_9PSEU</name>
<accession>A0ABY8XQL2</accession>
<dbReference type="InterPro" id="IPR036390">
    <property type="entry name" value="WH_DNA-bd_sf"/>
</dbReference>
<evidence type="ECO:0000313" key="6">
    <source>
        <dbReference type="EMBL" id="WIV57886.1"/>
    </source>
</evidence>
<protein>
    <submittedName>
        <fullName evidence="6">Winged helix-turn-helix transcriptional regulator</fullName>
    </submittedName>
</protein>
<dbReference type="PROSITE" id="PS51118">
    <property type="entry name" value="HTH_HXLR"/>
    <property type="match status" value="1"/>
</dbReference>
<evidence type="ECO:0000256" key="2">
    <source>
        <dbReference type="ARBA" id="ARBA00023125"/>
    </source>
</evidence>
<dbReference type="InterPro" id="IPR036388">
    <property type="entry name" value="WH-like_DNA-bd_sf"/>
</dbReference>
<feature type="region of interest" description="Disordered" evidence="4">
    <location>
        <begin position="131"/>
        <end position="175"/>
    </location>
</feature>
<evidence type="ECO:0000256" key="1">
    <source>
        <dbReference type="ARBA" id="ARBA00023015"/>
    </source>
</evidence>
<evidence type="ECO:0000259" key="5">
    <source>
        <dbReference type="PROSITE" id="PS51118"/>
    </source>
</evidence>
<evidence type="ECO:0000313" key="7">
    <source>
        <dbReference type="Proteomes" id="UP001227101"/>
    </source>
</evidence>